<reference evidence="1 2" key="1">
    <citation type="journal article" date="2021" name="Front. Genet.">
        <title>Chromosome-Level Genome Assembly Reveals Significant Gene Expansion in the Toll and IMD Signaling Pathways of Dendrolimus kikuchii.</title>
        <authorList>
            <person name="Zhou J."/>
            <person name="Wu P."/>
            <person name="Xiong Z."/>
            <person name="Liu N."/>
            <person name="Zhao N."/>
            <person name="Ji M."/>
            <person name="Qiu Y."/>
            <person name="Yang B."/>
        </authorList>
    </citation>
    <scope>NUCLEOTIDE SEQUENCE [LARGE SCALE GENOMIC DNA]</scope>
    <source>
        <strain evidence="1">Ann1</strain>
    </source>
</reference>
<dbReference type="Proteomes" id="UP000824533">
    <property type="component" value="Linkage Group LG24"/>
</dbReference>
<name>A0ACC1CID7_9NEOP</name>
<dbReference type="EMBL" id="CM034410">
    <property type="protein sequence ID" value="KAJ0171344.1"/>
    <property type="molecule type" value="Genomic_DNA"/>
</dbReference>
<organism evidence="1 2">
    <name type="scientific">Dendrolimus kikuchii</name>
    <dbReference type="NCBI Taxonomy" id="765133"/>
    <lineage>
        <taxon>Eukaryota</taxon>
        <taxon>Metazoa</taxon>
        <taxon>Ecdysozoa</taxon>
        <taxon>Arthropoda</taxon>
        <taxon>Hexapoda</taxon>
        <taxon>Insecta</taxon>
        <taxon>Pterygota</taxon>
        <taxon>Neoptera</taxon>
        <taxon>Endopterygota</taxon>
        <taxon>Lepidoptera</taxon>
        <taxon>Glossata</taxon>
        <taxon>Ditrysia</taxon>
        <taxon>Bombycoidea</taxon>
        <taxon>Lasiocampidae</taxon>
        <taxon>Dendrolimus</taxon>
    </lineage>
</organism>
<accession>A0ACC1CID7</accession>
<evidence type="ECO:0000313" key="1">
    <source>
        <dbReference type="EMBL" id="KAJ0171344.1"/>
    </source>
</evidence>
<comment type="caution">
    <text evidence="1">The sequence shown here is derived from an EMBL/GenBank/DDBJ whole genome shotgun (WGS) entry which is preliminary data.</text>
</comment>
<evidence type="ECO:0000313" key="2">
    <source>
        <dbReference type="Proteomes" id="UP000824533"/>
    </source>
</evidence>
<gene>
    <name evidence="1" type="ORF">K1T71_012894</name>
</gene>
<protein>
    <submittedName>
        <fullName evidence="1">Uncharacterized protein</fullName>
    </submittedName>
</protein>
<proteinExistence type="predicted"/>
<keyword evidence="2" id="KW-1185">Reference proteome</keyword>
<sequence>MFPGHRMSAVVPWISVVTSTFIRPKRRPALLSDCDPLCFFQDLTTLDLIN</sequence>